<dbReference type="RefSeq" id="WP_004915482.1">
    <property type="nucleotide sequence ID" value="NZ_MPLS01000001.1"/>
</dbReference>
<dbReference type="EMBL" id="MPLS01000001">
    <property type="protein sequence ID" value="ORI98703.1"/>
    <property type="molecule type" value="Genomic_DNA"/>
</dbReference>
<proteinExistence type="predicted"/>
<evidence type="ECO:0000313" key="2">
    <source>
        <dbReference type="EMBL" id="ORI98703.1"/>
    </source>
</evidence>
<name>A0A1X0VG72_LEUPS</name>
<protein>
    <recommendedName>
        <fullName evidence="1">DUF4097 domain-containing protein</fullName>
    </recommendedName>
</protein>
<gene>
    <name evidence="2" type="ORF">BMR96_00160</name>
</gene>
<accession>A0A1X0VG72</accession>
<dbReference type="Proteomes" id="UP000192288">
    <property type="component" value="Unassembled WGS sequence"/>
</dbReference>
<dbReference type="eggNOG" id="COG3595">
    <property type="taxonomic scope" value="Bacteria"/>
</dbReference>
<dbReference type="InterPro" id="IPR025164">
    <property type="entry name" value="Toastrack_DUF4097"/>
</dbReference>
<reference evidence="2 3" key="1">
    <citation type="journal article" date="2017" name="Front. Microbiol.">
        <title>Genomic Characterization of Dairy Associated Leuconostoc Species and Diversity of Leuconostocs in Undefined Mixed Mesophilic Starter Cultures.</title>
        <authorList>
            <person name="Frantzen C.A."/>
            <person name="Kot W."/>
            <person name="Pedersen T.B."/>
            <person name="Ardo Y.M."/>
            <person name="Broadbent J.R."/>
            <person name="Neve H."/>
            <person name="Hansen L.H."/>
            <person name="Dal Bello F."/>
            <person name="Ostlie H.M."/>
            <person name="Kleppen H.P."/>
            <person name="Vogensen F.K."/>
            <person name="Holo H."/>
        </authorList>
    </citation>
    <scope>NUCLEOTIDE SEQUENCE [LARGE SCALE GENOMIC DNA]</scope>
    <source>
        <strain evidence="2 3">LMGCF08</strain>
    </source>
</reference>
<dbReference type="Pfam" id="PF13349">
    <property type="entry name" value="DUF4097"/>
    <property type="match status" value="1"/>
</dbReference>
<organism evidence="2 3">
    <name type="scientific">Leuconostoc pseudomesenteroides</name>
    <dbReference type="NCBI Taxonomy" id="33968"/>
    <lineage>
        <taxon>Bacteria</taxon>
        <taxon>Bacillati</taxon>
        <taxon>Bacillota</taxon>
        <taxon>Bacilli</taxon>
        <taxon>Lactobacillales</taxon>
        <taxon>Lactobacillaceae</taxon>
        <taxon>Leuconostoc</taxon>
    </lineage>
</organism>
<evidence type="ECO:0000313" key="3">
    <source>
        <dbReference type="Proteomes" id="UP000192288"/>
    </source>
</evidence>
<evidence type="ECO:0000259" key="1">
    <source>
        <dbReference type="Pfam" id="PF13349"/>
    </source>
</evidence>
<comment type="caution">
    <text evidence="2">The sequence shown here is derived from an EMBL/GenBank/DDBJ whole genome shotgun (WGS) entry which is preliminary data.</text>
</comment>
<dbReference type="AlphaFoldDB" id="A0A1X0VG72"/>
<feature type="domain" description="DUF4097" evidence="1">
    <location>
        <begin position="61"/>
        <end position="327"/>
    </location>
</feature>
<dbReference type="STRING" id="33968.BMS77_03165"/>
<dbReference type="Gene3D" id="2.160.20.120">
    <property type="match status" value="1"/>
</dbReference>
<sequence>MKRGVKIGLTLVVIGVVMALIGICFGGASSAITWDNGFKVIDQKTKKSKISQKSYTFDNVKSINISTALPVRVVTGDVKQATVKVFTYHKLPEMNYQQSHLTITDKQTSSVSRGEVNIEFNITGFTWQRHSQRYQEEIVITVPQSQNLSNLQINGQNSSDVSLSGIQADKITLQHVADTKLKDMTVNHDLKLDDTEDTDLNNIAASTATIKSNDGDVTIKNTHISDRTTIQLQDSDLNMHQNHMNVGEINVSDGDINLLSNELSGELNITAQDGDVAIAIGRSSVVAKTQDGDISAFNQHEDDQSTYAYKGTTGKYIISTDDGDIRIKQ</sequence>